<dbReference type="Proteomes" id="UP000034256">
    <property type="component" value="Unassembled WGS sequence"/>
</dbReference>
<dbReference type="EMBL" id="LCCF01000001">
    <property type="protein sequence ID" value="KKS25592.1"/>
    <property type="molecule type" value="Genomic_DNA"/>
</dbReference>
<dbReference type="AlphaFoldDB" id="A0A0G0XMB7"/>
<evidence type="ECO:0000313" key="2">
    <source>
        <dbReference type="EMBL" id="KKS25592.1"/>
    </source>
</evidence>
<keyword evidence="1" id="KW-1133">Transmembrane helix</keyword>
<comment type="caution">
    <text evidence="2">The sequence shown here is derived from an EMBL/GenBank/DDBJ whole genome shotgun (WGS) entry which is preliminary data.</text>
</comment>
<keyword evidence="1" id="KW-0472">Membrane</keyword>
<dbReference type="PATRIC" id="fig|1619004.3.peg.23"/>
<proteinExistence type="predicted"/>
<organism evidence="2 3">
    <name type="scientific">Candidatus Wolfebacteria bacterium GW2011_GWA2_42_10</name>
    <dbReference type="NCBI Taxonomy" id="1619004"/>
    <lineage>
        <taxon>Bacteria</taxon>
        <taxon>Candidatus Wolfeibacteriota</taxon>
    </lineage>
</organism>
<evidence type="ECO:0000313" key="3">
    <source>
        <dbReference type="Proteomes" id="UP000034256"/>
    </source>
</evidence>
<gene>
    <name evidence="2" type="ORF">UU85_C0001G0022</name>
</gene>
<sequence length="265" mass="29879">MNKRLVKQLLYGAGYLFFFSLIFYGIYFFIIKQAPSCFDNRQNQSETGIDCGGSCQSCEIKTLSPIQVNWVKYFPTGDKIAVAAEIKNSNANYGADGFSYTLDIYGKNGGKIKSLTRKSFIYAAEIKYIVEPLEINPRDVSDIRISIADVGWKSKSEFERPKIQIREAKTAMAEDKIKIETSGFVLNNNAFLLSRLRIIGFLANKNGVKISVSKTELENLKAFEDFFFRIAFPQNVSLMTATASPLLNFNLADPNQTQIYVEAIR</sequence>
<accession>A0A0G0XMB7</accession>
<reference evidence="2 3" key="1">
    <citation type="journal article" date="2015" name="Nature">
        <title>rRNA introns, odd ribosomes, and small enigmatic genomes across a large radiation of phyla.</title>
        <authorList>
            <person name="Brown C.T."/>
            <person name="Hug L.A."/>
            <person name="Thomas B.C."/>
            <person name="Sharon I."/>
            <person name="Castelle C.J."/>
            <person name="Singh A."/>
            <person name="Wilkins M.J."/>
            <person name="Williams K.H."/>
            <person name="Banfield J.F."/>
        </authorList>
    </citation>
    <scope>NUCLEOTIDE SEQUENCE [LARGE SCALE GENOMIC DNA]</scope>
</reference>
<name>A0A0G0XMB7_9BACT</name>
<feature type="transmembrane region" description="Helical" evidence="1">
    <location>
        <begin position="9"/>
        <end position="30"/>
    </location>
</feature>
<evidence type="ECO:0000256" key="1">
    <source>
        <dbReference type="SAM" id="Phobius"/>
    </source>
</evidence>
<keyword evidence="1" id="KW-0812">Transmembrane</keyword>
<protein>
    <submittedName>
        <fullName evidence="2">Uncharacterized protein</fullName>
    </submittedName>
</protein>